<feature type="domain" description="Radical SAM core" evidence="11">
    <location>
        <begin position="1"/>
        <end position="235"/>
    </location>
</feature>
<dbReference type="OrthoDB" id="9808022at2"/>
<sequence>MSGIYIHIPFCRQACTYCDFYFETSLKHRDGFVPQMLREIAHTQTHFPALTAEPVRTLYFGGGTPSRLTTDEIAALIARIRAGWTLEPGAEITLEMNPDDVHPGRLSELKEAGITRVSMGVQTFDENRLRFMNRAHTRDEALRALEALAGAGLPGWTADLIYGNPGQSLEALSEDLRLLLQFNPPHVSAYSLTVEENTKLYRMVKKQLVQPPDDDEVAAQMQLVTDTFAEAGLIRYEVSNYARPGHESRHNGAYWRHENYLSFGPGSHGFWWQADGKGAKRTQLAARLKTYMDPDPGIAFHRVLTDAYTLHELGEERLLLGLRTRRGVSLEELRTRYKYELSPKQRETAARFAAEGLMEPLTETGTNTGTGTLRLTQKGLLFANSIGFELAE</sequence>
<evidence type="ECO:0000256" key="1">
    <source>
        <dbReference type="ARBA" id="ARBA00001966"/>
    </source>
</evidence>
<dbReference type="GO" id="GO:0005737">
    <property type="term" value="C:cytoplasm"/>
    <property type="evidence" value="ECO:0007669"/>
    <property type="project" value="UniProtKB-SubCell"/>
</dbReference>
<dbReference type="SMART" id="SM00729">
    <property type="entry name" value="Elp3"/>
    <property type="match status" value="1"/>
</dbReference>
<keyword evidence="8 10" id="KW-0411">Iron-sulfur</keyword>
<dbReference type="SFLD" id="SFLDF00288">
    <property type="entry name" value="HemN-like__clustered_with_nucl"/>
    <property type="match status" value="1"/>
</dbReference>
<evidence type="ECO:0000313" key="12">
    <source>
        <dbReference type="EMBL" id="AXJ02000.1"/>
    </source>
</evidence>
<dbReference type="EMBL" id="CP027806">
    <property type="protein sequence ID" value="AXJ02000.1"/>
    <property type="molecule type" value="Genomic_DNA"/>
</dbReference>
<evidence type="ECO:0000256" key="2">
    <source>
        <dbReference type="ARBA" id="ARBA00006100"/>
    </source>
</evidence>
<organism evidence="12 13">
    <name type="scientific">Cyclonatronum proteinivorum</name>
    <dbReference type="NCBI Taxonomy" id="1457365"/>
    <lineage>
        <taxon>Bacteria</taxon>
        <taxon>Pseudomonadati</taxon>
        <taxon>Balneolota</taxon>
        <taxon>Balneolia</taxon>
        <taxon>Balneolales</taxon>
        <taxon>Cyclonatronaceae</taxon>
        <taxon>Cyclonatronum</taxon>
    </lineage>
</organism>
<comment type="subcellular location">
    <subcellularLocation>
        <location evidence="10">Cytoplasm</location>
    </subcellularLocation>
</comment>
<name>A0A345UNE8_9BACT</name>
<dbReference type="CDD" id="cd01335">
    <property type="entry name" value="Radical_SAM"/>
    <property type="match status" value="1"/>
</dbReference>
<comment type="similarity">
    <text evidence="2">Belongs to the anaerobic coproporphyrinogen-III oxidase family. HemW subfamily.</text>
</comment>
<dbReference type="InterPro" id="IPR006638">
    <property type="entry name" value="Elp3/MiaA/NifB-like_rSAM"/>
</dbReference>
<dbReference type="Pfam" id="PF04055">
    <property type="entry name" value="Radical_SAM"/>
    <property type="match status" value="1"/>
</dbReference>
<dbReference type="NCBIfam" id="TIGR00539">
    <property type="entry name" value="hemN_rel"/>
    <property type="match status" value="1"/>
</dbReference>
<dbReference type="KEGG" id="cprv:CYPRO_2761"/>
<evidence type="ECO:0000256" key="4">
    <source>
        <dbReference type="ARBA" id="ARBA00022617"/>
    </source>
</evidence>
<accession>A0A345UNE8</accession>
<dbReference type="Gene3D" id="3.20.20.70">
    <property type="entry name" value="Aldolase class I"/>
    <property type="match status" value="1"/>
</dbReference>
<proteinExistence type="inferred from homology"/>
<dbReference type="RefSeq" id="WP_114985138.1">
    <property type="nucleotide sequence ID" value="NZ_CP027806.1"/>
</dbReference>
<evidence type="ECO:0000256" key="7">
    <source>
        <dbReference type="ARBA" id="ARBA00023004"/>
    </source>
</evidence>
<evidence type="ECO:0000256" key="10">
    <source>
        <dbReference type="RuleBase" id="RU364116"/>
    </source>
</evidence>
<dbReference type="AlphaFoldDB" id="A0A345UNE8"/>
<dbReference type="GO" id="GO:0004109">
    <property type="term" value="F:coproporphyrinogen oxidase activity"/>
    <property type="evidence" value="ECO:0007669"/>
    <property type="project" value="InterPro"/>
</dbReference>
<dbReference type="PROSITE" id="PS51918">
    <property type="entry name" value="RADICAL_SAM"/>
    <property type="match status" value="1"/>
</dbReference>
<gene>
    <name evidence="12" type="ORF">CYPRO_2761</name>
</gene>
<dbReference type="GO" id="GO:0046872">
    <property type="term" value="F:metal ion binding"/>
    <property type="evidence" value="ECO:0007669"/>
    <property type="project" value="UniProtKB-UniRule"/>
</dbReference>
<dbReference type="PANTHER" id="PTHR13932">
    <property type="entry name" value="COPROPORPHYRINIGEN III OXIDASE"/>
    <property type="match status" value="1"/>
</dbReference>
<dbReference type="SUPFAM" id="SSF102114">
    <property type="entry name" value="Radical SAM enzymes"/>
    <property type="match status" value="1"/>
</dbReference>
<evidence type="ECO:0000256" key="8">
    <source>
        <dbReference type="ARBA" id="ARBA00023014"/>
    </source>
</evidence>
<dbReference type="InterPro" id="IPR007197">
    <property type="entry name" value="rSAM"/>
</dbReference>
<dbReference type="InterPro" id="IPR034505">
    <property type="entry name" value="Coproporphyrinogen-III_oxidase"/>
</dbReference>
<keyword evidence="5 10" id="KW-0949">S-adenosyl-L-methionine</keyword>
<dbReference type="GO" id="GO:0051539">
    <property type="term" value="F:4 iron, 4 sulfur cluster binding"/>
    <property type="evidence" value="ECO:0007669"/>
    <property type="project" value="UniProtKB-UniRule"/>
</dbReference>
<dbReference type="InterPro" id="IPR004559">
    <property type="entry name" value="HemW-like"/>
</dbReference>
<dbReference type="Proteomes" id="UP000254808">
    <property type="component" value="Chromosome"/>
</dbReference>
<evidence type="ECO:0000259" key="11">
    <source>
        <dbReference type="PROSITE" id="PS51918"/>
    </source>
</evidence>
<reference evidence="12 13" key="1">
    <citation type="submission" date="2018-03" db="EMBL/GenBank/DDBJ databases">
        <title>Phenotypic and genomic properties of Cyclonatronum proteinivorum gen. nov., sp. nov., a haloalkaliphilic bacteroidete from soda lakes possessing Na+-translocating rhodopsin.</title>
        <authorList>
            <person name="Toshchakov S.V."/>
            <person name="Korzhenkov A."/>
            <person name="Samarov N.I."/>
            <person name="Kublanov I.V."/>
            <person name="Muntyan M.S."/>
            <person name="Sorokin D.Y."/>
        </authorList>
    </citation>
    <scope>NUCLEOTIDE SEQUENCE [LARGE SCALE GENOMIC DNA]</scope>
    <source>
        <strain evidence="12 13">Omega</strain>
    </source>
</reference>
<keyword evidence="4 10" id="KW-0349">Heme</keyword>
<evidence type="ECO:0000256" key="5">
    <source>
        <dbReference type="ARBA" id="ARBA00022691"/>
    </source>
</evidence>
<evidence type="ECO:0000256" key="6">
    <source>
        <dbReference type="ARBA" id="ARBA00022723"/>
    </source>
</evidence>
<keyword evidence="13" id="KW-1185">Reference proteome</keyword>
<evidence type="ECO:0000256" key="3">
    <source>
        <dbReference type="ARBA" id="ARBA00017228"/>
    </source>
</evidence>
<dbReference type="PANTHER" id="PTHR13932:SF5">
    <property type="entry name" value="RADICAL S-ADENOSYL METHIONINE DOMAIN-CONTAINING PROTEIN 1, MITOCHONDRIAL"/>
    <property type="match status" value="1"/>
</dbReference>
<comment type="cofactor">
    <cofactor evidence="1">
        <name>[4Fe-4S] cluster</name>
        <dbReference type="ChEBI" id="CHEBI:49883"/>
    </cofactor>
</comment>
<dbReference type="SFLD" id="SFLDF00562">
    <property type="entry name" value="HemN-like__clustered_with_heat"/>
    <property type="match status" value="1"/>
</dbReference>
<comment type="function">
    <text evidence="10">Probably acts as a heme chaperone, transferring heme to an unknown acceptor. Binds one molecule of heme per monomer, possibly covalently. Binds 1 [4Fe-4S] cluster. The cluster is coordinated with 3 cysteines and an exchangeable S-adenosyl-L-methionine.</text>
</comment>
<dbReference type="SFLD" id="SFLDG01082">
    <property type="entry name" value="B12-binding_domain_containing"/>
    <property type="match status" value="1"/>
</dbReference>
<keyword evidence="9 10" id="KW-0143">Chaperone</keyword>
<keyword evidence="10" id="KW-0004">4Fe-4S</keyword>
<keyword evidence="10" id="KW-0963">Cytoplasm</keyword>
<keyword evidence="6 10" id="KW-0479">Metal-binding</keyword>
<dbReference type="InterPro" id="IPR013785">
    <property type="entry name" value="Aldolase_TIM"/>
</dbReference>
<evidence type="ECO:0000313" key="13">
    <source>
        <dbReference type="Proteomes" id="UP000254808"/>
    </source>
</evidence>
<dbReference type="GO" id="GO:0006779">
    <property type="term" value="P:porphyrin-containing compound biosynthetic process"/>
    <property type="evidence" value="ECO:0007669"/>
    <property type="project" value="InterPro"/>
</dbReference>
<protein>
    <recommendedName>
        <fullName evidence="3 10">Heme chaperone HemW</fullName>
    </recommendedName>
</protein>
<dbReference type="SFLD" id="SFLDS00029">
    <property type="entry name" value="Radical_SAM"/>
    <property type="match status" value="1"/>
</dbReference>
<keyword evidence="7 10" id="KW-0408">Iron</keyword>
<dbReference type="InterPro" id="IPR058240">
    <property type="entry name" value="rSAM_sf"/>
</dbReference>
<evidence type="ECO:0000256" key="9">
    <source>
        <dbReference type="ARBA" id="ARBA00023186"/>
    </source>
</evidence>
<dbReference type="SFLD" id="SFLDG01065">
    <property type="entry name" value="anaerobic_coproporphyrinogen-I"/>
    <property type="match status" value="1"/>
</dbReference>